<protein>
    <recommendedName>
        <fullName evidence="3">NADP-dependent oxidoreductase domain-containing protein</fullName>
    </recommendedName>
</protein>
<evidence type="ECO:0000313" key="2">
    <source>
        <dbReference type="Proteomes" id="UP000583929"/>
    </source>
</evidence>
<evidence type="ECO:0000313" key="1">
    <source>
        <dbReference type="EMBL" id="KAF4382410.1"/>
    </source>
</evidence>
<dbReference type="Proteomes" id="UP000583929">
    <property type="component" value="Unassembled WGS sequence"/>
</dbReference>
<dbReference type="InterPro" id="IPR036812">
    <property type="entry name" value="NAD(P)_OxRdtase_dom_sf"/>
</dbReference>
<dbReference type="EMBL" id="JAATIQ010000101">
    <property type="protein sequence ID" value="KAF4382410.1"/>
    <property type="molecule type" value="Genomic_DNA"/>
</dbReference>
<evidence type="ECO:0008006" key="3">
    <source>
        <dbReference type="Google" id="ProtNLM"/>
    </source>
</evidence>
<name>A0A7J6GJ95_CANSA</name>
<dbReference type="Gene3D" id="3.20.20.100">
    <property type="entry name" value="NADP-dependent oxidoreductase domain"/>
    <property type="match status" value="1"/>
</dbReference>
<gene>
    <name evidence="1" type="ORF">G4B88_011362</name>
</gene>
<reference evidence="1 2" key="1">
    <citation type="journal article" date="2020" name="bioRxiv">
        <title>Sequence and annotation of 42 cannabis genomes reveals extensive copy number variation in cannabinoid synthesis and pathogen resistance genes.</title>
        <authorList>
            <person name="Mckernan K.J."/>
            <person name="Helbert Y."/>
            <person name="Kane L.T."/>
            <person name="Ebling H."/>
            <person name="Zhang L."/>
            <person name="Liu B."/>
            <person name="Eaton Z."/>
            <person name="Mclaughlin S."/>
            <person name="Kingan S."/>
            <person name="Baybayan P."/>
            <person name="Concepcion G."/>
            <person name="Jordan M."/>
            <person name="Riva A."/>
            <person name="Barbazuk W."/>
            <person name="Harkins T."/>
        </authorList>
    </citation>
    <scope>NUCLEOTIDE SEQUENCE [LARGE SCALE GENOMIC DNA]</scope>
    <source>
        <strain evidence="2">cv. Jamaican Lion 4</strain>
        <tissue evidence="1">Leaf</tissue>
    </source>
</reference>
<keyword evidence="2" id="KW-1185">Reference proteome</keyword>
<accession>A0A7J6GJ95</accession>
<comment type="caution">
    <text evidence="1">The sequence shown here is derived from an EMBL/GenBank/DDBJ whole genome shotgun (WGS) entry which is preliminary data.</text>
</comment>
<sequence>MQISGEWALLHHAINSGITFLDTSNIYGPFTNEILLGQIRLGGVAGVRPTGEFDMKRWSVEG</sequence>
<organism evidence="1 2">
    <name type="scientific">Cannabis sativa</name>
    <name type="common">Hemp</name>
    <name type="synonym">Marijuana</name>
    <dbReference type="NCBI Taxonomy" id="3483"/>
    <lineage>
        <taxon>Eukaryota</taxon>
        <taxon>Viridiplantae</taxon>
        <taxon>Streptophyta</taxon>
        <taxon>Embryophyta</taxon>
        <taxon>Tracheophyta</taxon>
        <taxon>Spermatophyta</taxon>
        <taxon>Magnoliopsida</taxon>
        <taxon>eudicotyledons</taxon>
        <taxon>Gunneridae</taxon>
        <taxon>Pentapetalae</taxon>
        <taxon>rosids</taxon>
        <taxon>fabids</taxon>
        <taxon>Rosales</taxon>
        <taxon>Cannabaceae</taxon>
        <taxon>Cannabis</taxon>
    </lineage>
</organism>
<dbReference type="AlphaFoldDB" id="A0A7J6GJ95"/>
<dbReference type="SUPFAM" id="SSF51430">
    <property type="entry name" value="NAD(P)-linked oxidoreductase"/>
    <property type="match status" value="1"/>
</dbReference>
<proteinExistence type="predicted"/>